<accession>A0ABP9Q4S6</accession>
<reference evidence="3" key="1">
    <citation type="journal article" date="2019" name="Int. J. Syst. Evol. Microbiol.">
        <title>The Global Catalogue of Microorganisms (GCM) 10K type strain sequencing project: providing services to taxonomists for standard genome sequencing and annotation.</title>
        <authorList>
            <consortium name="The Broad Institute Genomics Platform"/>
            <consortium name="The Broad Institute Genome Sequencing Center for Infectious Disease"/>
            <person name="Wu L."/>
            <person name="Ma J."/>
        </authorList>
    </citation>
    <scope>NUCLEOTIDE SEQUENCE [LARGE SCALE GENOMIC DNA]</scope>
    <source>
        <strain evidence="3">JCM 18459</strain>
    </source>
</reference>
<evidence type="ECO:0000313" key="2">
    <source>
        <dbReference type="EMBL" id="GAA5156764.1"/>
    </source>
</evidence>
<keyword evidence="3" id="KW-1185">Reference proteome</keyword>
<keyword evidence="1" id="KW-0812">Transmembrane</keyword>
<name>A0ABP9Q4S6_9ACTN</name>
<dbReference type="Proteomes" id="UP001500221">
    <property type="component" value="Unassembled WGS sequence"/>
</dbReference>
<sequence>MSWLALLLVGLGLTDLVFSLTRRPWAGQVAGAVSVLVLGPLAGLTTAGGVVAWLLLAVAVAGWGVTVTVGFARGWAWLPLGWLGIVLALTLAVSGAAAPVDGPLGAWLADLPVLDGDPGRALMVAGAVLVQLVTGNVVVRLVLEVSGTSHPTPGASSLKGGRLLGPMERVAILGLGLAGELTAAGVVVAAKGLLRFPELQAAAGGAPGPGIHDVTEYFLVGSFVSWSVSLGTLALVA</sequence>
<comment type="caution">
    <text evidence="2">The sequence shown here is derived from an EMBL/GenBank/DDBJ whole genome shotgun (WGS) entry which is preliminary data.</text>
</comment>
<gene>
    <name evidence="2" type="ORF">GCM10023340_45490</name>
</gene>
<protein>
    <submittedName>
        <fullName evidence="2">Uncharacterized protein</fullName>
    </submittedName>
</protein>
<feature type="transmembrane region" description="Helical" evidence="1">
    <location>
        <begin position="75"/>
        <end position="100"/>
    </location>
</feature>
<evidence type="ECO:0000313" key="3">
    <source>
        <dbReference type="Proteomes" id="UP001500221"/>
    </source>
</evidence>
<dbReference type="RefSeq" id="WP_345464589.1">
    <property type="nucleotide sequence ID" value="NZ_BAABKG010000008.1"/>
</dbReference>
<feature type="transmembrane region" description="Helical" evidence="1">
    <location>
        <begin position="217"/>
        <end position="236"/>
    </location>
</feature>
<dbReference type="EMBL" id="BAABKG010000008">
    <property type="protein sequence ID" value="GAA5156764.1"/>
    <property type="molecule type" value="Genomic_DNA"/>
</dbReference>
<feature type="transmembrane region" description="Helical" evidence="1">
    <location>
        <begin position="170"/>
        <end position="190"/>
    </location>
</feature>
<evidence type="ECO:0000256" key="1">
    <source>
        <dbReference type="SAM" id="Phobius"/>
    </source>
</evidence>
<feature type="transmembrane region" description="Helical" evidence="1">
    <location>
        <begin position="35"/>
        <end position="63"/>
    </location>
</feature>
<feature type="transmembrane region" description="Helical" evidence="1">
    <location>
        <begin position="120"/>
        <end position="143"/>
    </location>
</feature>
<organism evidence="2 3">
    <name type="scientific">Nocardioides marinquilinus</name>
    <dbReference type="NCBI Taxonomy" id="1210400"/>
    <lineage>
        <taxon>Bacteria</taxon>
        <taxon>Bacillati</taxon>
        <taxon>Actinomycetota</taxon>
        <taxon>Actinomycetes</taxon>
        <taxon>Propionibacteriales</taxon>
        <taxon>Nocardioidaceae</taxon>
        <taxon>Nocardioides</taxon>
    </lineage>
</organism>
<keyword evidence="1" id="KW-0472">Membrane</keyword>
<keyword evidence="1" id="KW-1133">Transmembrane helix</keyword>
<proteinExistence type="predicted"/>